<sequence length="101" mass="10479">MSTGIAIFIAAFGYPSGSNENGNASAHSSFVSGSQIENLTINWGVPAAPSITPASVIQNSTEFYQIYRPSVASINACYPPISITPRAYPAISSSCRSFAGA</sequence>
<organism evidence="1 2">
    <name type="scientific">Penicillium expansum</name>
    <name type="common">Blue mold rot fungus</name>
    <dbReference type="NCBI Taxonomy" id="27334"/>
    <lineage>
        <taxon>Eukaryota</taxon>
        <taxon>Fungi</taxon>
        <taxon>Dikarya</taxon>
        <taxon>Ascomycota</taxon>
        <taxon>Pezizomycotina</taxon>
        <taxon>Eurotiomycetes</taxon>
        <taxon>Eurotiomycetidae</taxon>
        <taxon>Eurotiales</taxon>
        <taxon>Aspergillaceae</taxon>
        <taxon>Penicillium</taxon>
    </lineage>
</organism>
<dbReference type="VEuPathDB" id="FungiDB:PEXP_102510"/>
<dbReference type="HOGENOM" id="CLU_2292614_0_0_1"/>
<comment type="caution">
    <text evidence="1">The sequence shown here is derived from an EMBL/GenBank/DDBJ whole genome shotgun (WGS) entry which is preliminary data.</text>
</comment>
<dbReference type="RefSeq" id="XP_016593935.1">
    <property type="nucleotide sequence ID" value="XM_016746831.1"/>
</dbReference>
<evidence type="ECO:0000313" key="2">
    <source>
        <dbReference type="Proteomes" id="UP000030143"/>
    </source>
</evidence>
<protein>
    <submittedName>
        <fullName evidence="1">Zinc finger, CCHC-type</fullName>
    </submittedName>
</protein>
<gene>
    <name evidence="1" type="ORF">PEX2_095610</name>
</gene>
<dbReference type="GeneID" id="27682251"/>
<keyword evidence="2" id="KW-1185">Reference proteome</keyword>
<dbReference type="AlphaFoldDB" id="A0A0A2J6E1"/>
<reference evidence="1 2" key="1">
    <citation type="journal article" date="2015" name="Mol. Plant Microbe Interact.">
        <title>Genome, transcriptome, and functional analyses of Penicillium expansum provide new insights into secondary metabolism and pathogenicity.</title>
        <authorList>
            <person name="Ballester A.R."/>
            <person name="Marcet-Houben M."/>
            <person name="Levin E."/>
            <person name="Sela N."/>
            <person name="Selma-Lazaro C."/>
            <person name="Carmona L."/>
            <person name="Wisniewski M."/>
            <person name="Droby S."/>
            <person name="Gonzalez-Candelas L."/>
            <person name="Gabaldon T."/>
        </authorList>
    </citation>
    <scope>NUCLEOTIDE SEQUENCE [LARGE SCALE GENOMIC DNA]</scope>
    <source>
        <strain evidence="1 2">MD-8</strain>
    </source>
</reference>
<evidence type="ECO:0000313" key="1">
    <source>
        <dbReference type="EMBL" id="KGO50904.1"/>
    </source>
</evidence>
<dbReference type="Proteomes" id="UP000030143">
    <property type="component" value="Unassembled WGS sequence"/>
</dbReference>
<accession>A0A0A2J6E1</accession>
<dbReference type="EMBL" id="JQFZ01000316">
    <property type="protein sequence ID" value="KGO50904.1"/>
    <property type="molecule type" value="Genomic_DNA"/>
</dbReference>
<proteinExistence type="predicted"/>
<name>A0A0A2J6E1_PENEN</name>